<keyword evidence="2" id="KW-1185">Reference proteome</keyword>
<dbReference type="EMBL" id="JBBNPS010000005">
    <property type="protein sequence ID" value="MEQ3353248.1"/>
    <property type="molecule type" value="Genomic_DNA"/>
</dbReference>
<accession>A0ABV1J4Y1</accession>
<reference evidence="1 2" key="1">
    <citation type="submission" date="2024-04" db="EMBL/GenBank/DDBJ databases">
        <title>Human intestinal bacterial collection.</title>
        <authorList>
            <person name="Pauvert C."/>
            <person name="Hitch T.C.A."/>
            <person name="Clavel T."/>
        </authorList>
    </citation>
    <scope>NUCLEOTIDE SEQUENCE [LARGE SCALE GENOMIC DNA]</scope>
    <source>
        <strain evidence="1 2">CLA-SR-H026</strain>
    </source>
</reference>
<dbReference type="InterPro" id="IPR025384">
    <property type="entry name" value="DUF4298"/>
</dbReference>
<proteinExistence type="predicted"/>
<name>A0ABV1J4Y1_9FIRM</name>
<organism evidence="1 2">
    <name type="scientific">Aedoeadaptatus acetigenes</name>
    <dbReference type="NCBI Taxonomy" id="2981723"/>
    <lineage>
        <taxon>Bacteria</taxon>
        <taxon>Bacillati</taxon>
        <taxon>Bacillota</taxon>
        <taxon>Tissierellia</taxon>
        <taxon>Tissierellales</taxon>
        <taxon>Peptoniphilaceae</taxon>
        <taxon>Aedoeadaptatus</taxon>
    </lineage>
</organism>
<comment type="caution">
    <text evidence="1">The sequence shown here is derived from an EMBL/GenBank/DDBJ whole genome shotgun (WGS) entry which is preliminary data.</text>
</comment>
<dbReference type="RefSeq" id="WP_349053623.1">
    <property type="nucleotide sequence ID" value="NZ_JBBNPS010000005.1"/>
</dbReference>
<dbReference type="Pfam" id="PF14131">
    <property type="entry name" value="DUF4298"/>
    <property type="match status" value="1"/>
</dbReference>
<dbReference type="Proteomes" id="UP001481872">
    <property type="component" value="Unassembled WGS sequence"/>
</dbReference>
<protein>
    <submittedName>
        <fullName evidence="1">DUF4298 domain-containing protein</fullName>
    </submittedName>
</protein>
<sequence>MDRNERVAEMEAILNKHTDAVKAFKKALAAFDEAQIAYDKLDAYYSSKDWFDDVDAYDKGEITVDCGVLTEDAVYDLIGDNYEMAKEMIRVANSIFQKH</sequence>
<evidence type="ECO:0000313" key="1">
    <source>
        <dbReference type="EMBL" id="MEQ3353248.1"/>
    </source>
</evidence>
<gene>
    <name evidence="1" type="ORF">AAA081_02885</name>
</gene>
<evidence type="ECO:0000313" key="2">
    <source>
        <dbReference type="Proteomes" id="UP001481872"/>
    </source>
</evidence>